<gene>
    <name evidence="3" type="ORF">SPBR_07798</name>
</gene>
<comment type="caution">
    <text evidence="3">The sequence shown here is derived from an EMBL/GenBank/DDBJ whole genome shotgun (WGS) entry which is preliminary data.</text>
</comment>
<dbReference type="HOGENOM" id="CLU_1171267_0_0_1"/>
<dbReference type="RefSeq" id="XP_040616242.1">
    <property type="nucleotide sequence ID" value="XM_040766052.1"/>
</dbReference>
<dbReference type="GeneID" id="63680973"/>
<keyword evidence="2" id="KW-0812">Transmembrane</keyword>
<dbReference type="VEuPathDB" id="FungiDB:SPBR_07798"/>
<evidence type="ECO:0000313" key="4">
    <source>
        <dbReference type="Proteomes" id="UP000031575"/>
    </source>
</evidence>
<organism evidence="3 4">
    <name type="scientific">Sporothrix brasiliensis 5110</name>
    <dbReference type="NCBI Taxonomy" id="1398154"/>
    <lineage>
        <taxon>Eukaryota</taxon>
        <taxon>Fungi</taxon>
        <taxon>Dikarya</taxon>
        <taxon>Ascomycota</taxon>
        <taxon>Pezizomycotina</taxon>
        <taxon>Sordariomycetes</taxon>
        <taxon>Sordariomycetidae</taxon>
        <taxon>Ophiostomatales</taxon>
        <taxon>Ophiostomataceae</taxon>
        <taxon>Sporothrix</taxon>
    </lineage>
</organism>
<accession>A0A0C2IT93</accession>
<feature type="transmembrane region" description="Helical" evidence="2">
    <location>
        <begin position="78"/>
        <end position="97"/>
    </location>
</feature>
<protein>
    <submittedName>
        <fullName evidence="3">Uncharacterized protein</fullName>
    </submittedName>
</protein>
<name>A0A0C2IT93_9PEZI</name>
<keyword evidence="2" id="KW-1133">Transmembrane helix</keyword>
<evidence type="ECO:0000313" key="3">
    <source>
        <dbReference type="EMBL" id="KIH88232.1"/>
    </source>
</evidence>
<evidence type="ECO:0000256" key="2">
    <source>
        <dbReference type="SAM" id="Phobius"/>
    </source>
</evidence>
<proteinExistence type="predicted"/>
<evidence type="ECO:0000256" key="1">
    <source>
        <dbReference type="SAM" id="MobiDB-lite"/>
    </source>
</evidence>
<dbReference type="OrthoDB" id="5092803at2759"/>
<feature type="region of interest" description="Disordered" evidence="1">
    <location>
        <begin position="111"/>
        <end position="165"/>
    </location>
</feature>
<feature type="compositionally biased region" description="Polar residues" evidence="1">
    <location>
        <begin position="116"/>
        <end position="127"/>
    </location>
</feature>
<dbReference type="Proteomes" id="UP000031575">
    <property type="component" value="Unassembled WGS sequence"/>
</dbReference>
<keyword evidence="4" id="KW-1185">Reference proteome</keyword>
<dbReference type="EMBL" id="AWTV01000009">
    <property type="protein sequence ID" value="KIH88232.1"/>
    <property type="molecule type" value="Genomic_DNA"/>
</dbReference>
<sequence>MGLGILEPHNQSKAVPAAVQLEGEDEATLRAAARLKHGSGRHVDVVLVPQPSDSPNDPLTVLPVVASQIVAHQSYVWAYRYAVITTSVYAVVLFFFVPETAYNRPRTLDIDIRDGSVSSNDDLQGSDATDETKEEAAPAASASAVFADKQPASDDGESGNSGRTTTAVAPLYRGRFSHESYVRSLLSPFATLLCPRLHFRDTSRRQHIRAHQLVLTYLNLSPAGRQTVPYNRASKNR</sequence>
<reference evidence="3 4" key="1">
    <citation type="journal article" date="2014" name="BMC Genomics">
        <title>Comparative genomics of the major fungal agents of human and animal Sporotrichosis: Sporothrix schenckii and Sporothrix brasiliensis.</title>
        <authorList>
            <person name="Teixeira M.M."/>
            <person name="de Almeida L.G."/>
            <person name="Kubitschek-Barreira P."/>
            <person name="Alves F.L."/>
            <person name="Kioshima E.S."/>
            <person name="Abadio A.K."/>
            <person name="Fernandes L."/>
            <person name="Derengowski L.S."/>
            <person name="Ferreira K.S."/>
            <person name="Souza R.C."/>
            <person name="Ruiz J.C."/>
            <person name="de Andrade N.C."/>
            <person name="Paes H.C."/>
            <person name="Nicola A.M."/>
            <person name="Albuquerque P."/>
            <person name="Gerber A.L."/>
            <person name="Martins V.P."/>
            <person name="Peconick L.D."/>
            <person name="Neto A.V."/>
            <person name="Chaucanez C.B."/>
            <person name="Silva P.A."/>
            <person name="Cunha O.L."/>
            <person name="de Oliveira F.F."/>
            <person name="dos Santos T.C."/>
            <person name="Barros A.L."/>
            <person name="Soares M.A."/>
            <person name="de Oliveira L.M."/>
            <person name="Marini M.M."/>
            <person name="Villalobos-Duno H."/>
            <person name="Cunha M.M."/>
            <person name="de Hoog S."/>
            <person name="da Silveira J.F."/>
            <person name="Henrissat B."/>
            <person name="Nino-Vega G.A."/>
            <person name="Cisalpino P.S."/>
            <person name="Mora-Montes H.M."/>
            <person name="Almeida S.R."/>
            <person name="Stajich J.E."/>
            <person name="Lopes-Bezerra L.M."/>
            <person name="Vasconcelos A.T."/>
            <person name="Felipe M.S."/>
        </authorList>
    </citation>
    <scope>NUCLEOTIDE SEQUENCE [LARGE SCALE GENOMIC DNA]</scope>
    <source>
        <strain evidence="3 4">5110</strain>
    </source>
</reference>
<dbReference type="AlphaFoldDB" id="A0A0C2IT93"/>
<keyword evidence="2" id="KW-0472">Membrane</keyword>